<evidence type="ECO:0000256" key="2">
    <source>
        <dbReference type="SAM" id="MobiDB-lite"/>
    </source>
</evidence>
<proteinExistence type="inferred from homology"/>
<dbReference type="InterPro" id="IPR019371">
    <property type="entry name" value="KxDL_dom"/>
</dbReference>
<comment type="similarity">
    <text evidence="1">Belongs to the KXD1 family.</text>
</comment>
<organism evidence="4 6">
    <name type="scientific">Adineta steineri</name>
    <dbReference type="NCBI Taxonomy" id="433720"/>
    <lineage>
        <taxon>Eukaryota</taxon>
        <taxon>Metazoa</taxon>
        <taxon>Spiralia</taxon>
        <taxon>Gnathifera</taxon>
        <taxon>Rotifera</taxon>
        <taxon>Eurotatoria</taxon>
        <taxon>Bdelloidea</taxon>
        <taxon>Adinetida</taxon>
        <taxon>Adinetidae</taxon>
        <taxon>Adineta</taxon>
    </lineage>
</organism>
<evidence type="ECO:0000313" key="5">
    <source>
        <dbReference type="EMBL" id="CAF3663263.1"/>
    </source>
</evidence>
<dbReference type="AlphaFoldDB" id="A0A814HSG8"/>
<comment type="caution">
    <text evidence="4">The sequence shown here is derived from an EMBL/GenBank/DDBJ whole genome shotgun (WGS) entry which is preliminary data.</text>
</comment>
<dbReference type="Proteomes" id="UP000663860">
    <property type="component" value="Unassembled WGS sequence"/>
</dbReference>
<gene>
    <name evidence="4" type="ORF">IZO911_LOCUS18340</name>
    <name evidence="5" type="ORF">KXQ929_LOCUS8466</name>
</gene>
<dbReference type="Proteomes" id="UP000663868">
    <property type="component" value="Unassembled WGS sequence"/>
</dbReference>
<sequence>MEENTDSTISASDTTTASSIVHLFLNETNKQDVDGLLNIQSSLLEQLDKSNEILDGINKISAKRYIDATREFTNHTQLLTTIKTDLDTIFKRIKLLKMRLNKKYPEAYSSGSKKFYNHINLNKKIFLFAVIQMSSNRHDSLDDEEDDDIVPSMKSINNPSTLVKSKTIDYTQLTSSMRETYSLAQISNTNNEQLTNSFDSVRRFAQDKSSSGGQELTTFFKNARDELRKINEGIFGSSSNNQKQSTSHEE</sequence>
<evidence type="ECO:0000259" key="3">
    <source>
        <dbReference type="Pfam" id="PF10241"/>
    </source>
</evidence>
<feature type="compositionally biased region" description="Polar residues" evidence="2">
    <location>
        <begin position="236"/>
        <end position="250"/>
    </location>
</feature>
<feature type="domain" description="KxDL" evidence="3">
    <location>
        <begin position="26"/>
        <end position="108"/>
    </location>
</feature>
<dbReference type="EMBL" id="CAJOBB010000368">
    <property type="protein sequence ID" value="CAF3663263.1"/>
    <property type="molecule type" value="Genomic_DNA"/>
</dbReference>
<accession>A0A814HSG8</accession>
<protein>
    <recommendedName>
        <fullName evidence="3">KxDL domain-containing protein</fullName>
    </recommendedName>
</protein>
<evidence type="ECO:0000256" key="1">
    <source>
        <dbReference type="ARBA" id="ARBA00005913"/>
    </source>
</evidence>
<dbReference type="EMBL" id="CAJNOE010000176">
    <property type="protein sequence ID" value="CAF1014010.1"/>
    <property type="molecule type" value="Genomic_DNA"/>
</dbReference>
<dbReference type="GO" id="GO:0099078">
    <property type="term" value="C:BORC complex"/>
    <property type="evidence" value="ECO:0007669"/>
    <property type="project" value="TreeGrafter"/>
</dbReference>
<evidence type="ECO:0000313" key="4">
    <source>
        <dbReference type="EMBL" id="CAF1014010.1"/>
    </source>
</evidence>
<evidence type="ECO:0000313" key="6">
    <source>
        <dbReference type="Proteomes" id="UP000663860"/>
    </source>
</evidence>
<dbReference type="GO" id="GO:0032418">
    <property type="term" value="P:lysosome localization"/>
    <property type="evidence" value="ECO:0007669"/>
    <property type="project" value="TreeGrafter"/>
</dbReference>
<name>A0A814HSG8_9BILA</name>
<dbReference type="PANTHER" id="PTHR13511:SF0">
    <property type="entry name" value="KXDL MOTIF-CONTAINING PROTEIN 1"/>
    <property type="match status" value="1"/>
</dbReference>
<dbReference type="PANTHER" id="PTHR13511">
    <property type="entry name" value="KXDL MOTIF-CONTAINING PROTEIN 1"/>
    <property type="match status" value="1"/>
</dbReference>
<reference evidence="4" key="1">
    <citation type="submission" date="2021-02" db="EMBL/GenBank/DDBJ databases">
        <authorList>
            <person name="Nowell W R."/>
        </authorList>
    </citation>
    <scope>NUCLEOTIDE SEQUENCE</scope>
</reference>
<dbReference type="InterPro" id="IPR039843">
    <property type="entry name" value="KXD1-like"/>
</dbReference>
<feature type="region of interest" description="Disordered" evidence="2">
    <location>
        <begin position="231"/>
        <end position="250"/>
    </location>
</feature>
<dbReference type="Pfam" id="PF10241">
    <property type="entry name" value="KxDL"/>
    <property type="match status" value="1"/>
</dbReference>